<evidence type="ECO:0000256" key="1">
    <source>
        <dbReference type="SAM" id="MobiDB-lite"/>
    </source>
</evidence>
<feature type="compositionally biased region" description="Pro residues" evidence="1">
    <location>
        <begin position="325"/>
        <end position="339"/>
    </location>
</feature>
<keyword evidence="4" id="KW-1185">Reference proteome</keyword>
<keyword evidence="2" id="KW-0812">Transmembrane</keyword>
<sequence>MLPLTPVPPQTAGERALFAELTRWDRGGAVRGAVVASIPVVDGPVGRRLSDAVLLVPEGVAVVRIVEVVRQSGVVTATPEGSWTIGPGAGPGEVLQLAGGGSTPLDGLMRAGMDAAVRLRRAGLEPGRIARLTVLTGELTGLLPADGDLGDGDQVALLEPRSLLLGISRAARYAGVDNPRLWTTADVRAALTALGFDGRGPTVEELNGEGFPYSPYVLRRRELLAPAAMAASPAMGTGMGTASPAPPVDPAAFGPAAFGPAAFDPAAPLHQAAAVHPAAFSPAPAASPPGPLVDPAAAAAVAAAAIRADEEAAARAAAGLDAAPAPAPAPAVPAAPPSRPATARFEAPALESGTGAPPAPPSPDPAPVPEPEPADATGGLGGLFAEERPAAAPAAAPVAAPAAVRAPVAPPPVPLVAPRRRPPAARRRLVLLSAAAVLAAVVLVGLLVGLLTDDDDGAAAQETPVASSPPATPTPAGPTPGTRTVIDGRTFVLREVQVDDTCVGNSYGDVADFFEAGDCTGLTRALWSTDIDGRPVVVSVSAVEMADVPGARDLRALADRNGSGNVSDLLREGVRYPGSPEELSGAEYASAVDRTVVTIVETAWVRPGAGRPAGIDEVAGDSLALPVPASAAD</sequence>
<feature type="transmembrane region" description="Helical" evidence="2">
    <location>
        <begin position="429"/>
        <end position="451"/>
    </location>
</feature>
<dbReference type="AlphaFoldDB" id="A0A1I5HSW8"/>
<keyword evidence="2" id="KW-1133">Transmembrane helix</keyword>
<accession>A0A1I5HSW8</accession>
<organism evidence="3 4">
    <name type="scientific">Geodermatophilus obscurus</name>
    <dbReference type="NCBI Taxonomy" id="1861"/>
    <lineage>
        <taxon>Bacteria</taxon>
        <taxon>Bacillati</taxon>
        <taxon>Actinomycetota</taxon>
        <taxon>Actinomycetes</taxon>
        <taxon>Geodermatophilales</taxon>
        <taxon>Geodermatophilaceae</taxon>
        <taxon>Geodermatophilus</taxon>
    </lineage>
</organism>
<feature type="compositionally biased region" description="Pro residues" evidence="1">
    <location>
        <begin position="357"/>
        <end position="371"/>
    </location>
</feature>
<evidence type="ECO:0000313" key="4">
    <source>
        <dbReference type="Proteomes" id="UP000183642"/>
    </source>
</evidence>
<protein>
    <submittedName>
        <fullName evidence="3">Uncharacterized protein</fullName>
    </submittedName>
</protein>
<feature type="region of interest" description="Disordered" evidence="1">
    <location>
        <begin position="459"/>
        <end position="484"/>
    </location>
</feature>
<dbReference type="EMBL" id="FOWE01000010">
    <property type="protein sequence ID" value="SFO51090.1"/>
    <property type="molecule type" value="Genomic_DNA"/>
</dbReference>
<keyword evidence="2" id="KW-0472">Membrane</keyword>
<dbReference type="Proteomes" id="UP000183642">
    <property type="component" value="Unassembled WGS sequence"/>
</dbReference>
<name>A0A1I5HSW8_9ACTN</name>
<feature type="region of interest" description="Disordered" evidence="1">
    <location>
        <begin position="317"/>
        <end position="382"/>
    </location>
</feature>
<reference evidence="4" key="1">
    <citation type="submission" date="2016-10" db="EMBL/GenBank/DDBJ databases">
        <authorList>
            <person name="Varghese N."/>
            <person name="Submissions S."/>
        </authorList>
    </citation>
    <scope>NUCLEOTIDE SEQUENCE [LARGE SCALE GENOMIC DNA]</scope>
    <source>
        <strain evidence="4">DSM 43161</strain>
    </source>
</reference>
<proteinExistence type="predicted"/>
<dbReference type="OrthoDB" id="3663113at2"/>
<dbReference type="RefSeq" id="WP_075015250.1">
    <property type="nucleotide sequence ID" value="NZ_FOWE01000010.1"/>
</dbReference>
<evidence type="ECO:0000313" key="3">
    <source>
        <dbReference type="EMBL" id="SFO51090.1"/>
    </source>
</evidence>
<evidence type="ECO:0000256" key="2">
    <source>
        <dbReference type="SAM" id="Phobius"/>
    </source>
</evidence>
<gene>
    <name evidence="3" type="ORF">SAMN05660359_03992</name>
</gene>